<proteinExistence type="predicted"/>
<dbReference type="Proteomes" id="UP000266673">
    <property type="component" value="Unassembled WGS sequence"/>
</dbReference>
<gene>
    <name evidence="1" type="ORF">C2G38_2074653</name>
</gene>
<name>A0A397VN65_9GLOM</name>
<dbReference type="EMBL" id="QKWP01000293">
    <property type="protein sequence ID" value="RIB22757.1"/>
    <property type="molecule type" value="Genomic_DNA"/>
</dbReference>
<feature type="non-terminal residue" evidence="1">
    <location>
        <position position="60"/>
    </location>
</feature>
<dbReference type="OrthoDB" id="298084at2759"/>
<accession>A0A397VN65</accession>
<keyword evidence="2" id="KW-1185">Reference proteome</keyword>
<dbReference type="AlphaFoldDB" id="A0A397VN65"/>
<evidence type="ECO:0000313" key="2">
    <source>
        <dbReference type="Proteomes" id="UP000266673"/>
    </source>
</evidence>
<evidence type="ECO:0000313" key="1">
    <source>
        <dbReference type="EMBL" id="RIB22757.1"/>
    </source>
</evidence>
<reference evidence="1 2" key="1">
    <citation type="submission" date="2018-06" db="EMBL/GenBank/DDBJ databases">
        <title>Comparative genomics reveals the genomic features of Rhizophagus irregularis, R. cerebriforme, R. diaphanum and Gigaspora rosea, and their symbiotic lifestyle signature.</title>
        <authorList>
            <person name="Morin E."/>
            <person name="San Clemente H."/>
            <person name="Chen E.C.H."/>
            <person name="De La Providencia I."/>
            <person name="Hainaut M."/>
            <person name="Kuo A."/>
            <person name="Kohler A."/>
            <person name="Murat C."/>
            <person name="Tang N."/>
            <person name="Roy S."/>
            <person name="Loubradou J."/>
            <person name="Henrissat B."/>
            <person name="Grigoriev I.V."/>
            <person name="Corradi N."/>
            <person name="Roux C."/>
            <person name="Martin F.M."/>
        </authorList>
    </citation>
    <scope>NUCLEOTIDE SEQUENCE [LARGE SCALE GENOMIC DNA]</scope>
    <source>
        <strain evidence="1 2">DAOM 194757</strain>
    </source>
</reference>
<organism evidence="1 2">
    <name type="scientific">Gigaspora rosea</name>
    <dbReference type="NCBI Taxonomy" id="44941"/>
    <lineage>
        <taxon>Eukaryota</taxon>
        <taxon>Fungi</taxon>
        <taxon>Fungi incertae sedis</taxon>
        <taxon>Mucoromycota</taxon>
        <taxon>Glomeromycotina</taxon>
        <taxon>Glomeromycetes</taxon>
        <taxon>Diversisporales</taxon>
        <taxon>Gigasporaceae</taxon>
        <taxon>Gigaspora</taxon>
    </lineage>
</organism>
<comment type="caution">
    <text evidence="1">The sequence shown here is derived from an EMBL/GenBank/DDBJ whole genome shotgun (WGS) entry which is preliminary data.</text>
</comment>
<sequence length="60" mass="7064">MMNILQRFHHGLIVVRQNMISDITEIPYKFNLLLRGTRDGFTYKTFHQLCNNIPCTVVVI</sequence>
<protein>
    <submittedName>
        <fullName evidence="1">Uncharacterized protein</fullName>
    </submittedName>
</protein>